<comment type="caution">
    <text evidence="5">The sequence shown here is derived from an EMBL/GenBank/DDBJ whole genome shotgun (WGS) entry which is preliminary data.</text>
</comment>
<evidence type="ECO:0000256" key="3">
    <source>
        <dbReference type="ARBA" id="ARBA00022729"/>
    </source>
</evidence>
<dbReference type="PANTHER" id="PTHR40088">
    <property type="entry name" value="PECTATE LYASE (EUROFUNG)"/>
    <property type="match status" value="1"/>
</dbReference>
<dbReference type="InterPro" id="IPR059226">
    <property type="entry name" value="Choice_anch_Q_dom"/>
</dbReference>
<keyword evidence="6" id="KW-1185">Reference proteome</keyword>
<keyword evidence="3 4" id="KW-0732">Signal</keyword>
<evidence type="ECO:0000313" key="6">
    <source>
        <dbReference type="Proteomes" id="UP001595715"/>
    </source>
</evidence>
<dbReference type="Gene3D" id="2.60.120.260">
    <property type="entry name" value="Galactose-binding domain-like"/>
    <property type="match status" value="1"/>
</dbReference>
<feature type="chain" id="PRO_5047539250" evidence="4">
    <location>
        <begin position="36"/>
        <end position="589"/>
    </location>
</feature>
<sequence>MMIGLVSRKPARLTSLIVSIAIFCSAFLSMESVHGADPKTYYVDIDTGINRSDYGITPDKPFKNIQYAADLTNPGDTVYVMNGIYNETNDQDVFHVTRSGTSTAFINYLAYPGHTPKLMARDAWNHIVVSASYIRIEGFEMEGDNANLTLSEGEARYNHFVQHKPTGTIDWAYVRKTQTNGIVIKPETSTSTNPHHIVIKNNTVHDVPGAGIVSMEADYITIENNTVYNTSWYTLYATSGISLFHSVDTDTNTSVYKNIIRNNRTYNNKTMVKWEKTKDYSDGNGIIIDDNQNSQLNGKYPGYKGKTLVTNNVSYNNGGSGIHAYYSYNVDMINNTAYTNNARLNEGEIYANSSNNVNILNNILVARAGKNINSNHNNTNVTVNYNIYHNGNPVVSGANDIWADPLFVNAAGGDFRVQIGSRAIDTGTTSLAPANDLSYNPRPRGAGPDRGAFESQNLIGNPSFEWTNLNGWTKELNGAGITIQNTGAYSGTYKAAFNTSSATKMSQTVTAPQTKTYTVTAYINTNIASGVSFGADVAGVNKAQQAVASGGYKKVTLTVSATAGQTVKVWISAPQTANGWVAIDDVSVQ</sequence>
<evidence type="ECO:0000313" key="5">
    <source>
        <dbReference type="EMBL" id="MFC4102686.1"/>
    </source>
</evidence>
<dbReference type="PANTHER" id="PTHR40088:SF2">
    <property type="entry name" value="SECRETED SUGAR HYDROLASE"/>
    <property type="match status" value="1"/>
</dbReference>
<dbReference type="SMART" id="SM00710">
    <property type="entry name" value="PbH1"/>
    <property type="match status" value="5"/>
</dbReference>
<reference evidence="6" key="1">
    <citation type="journal article" date="2019" name="Int. J. Syst. Evol. Microbiol.">
        <title>The Global Catalogue of Microorganisms (GCM) 10K type strain sequencing project: providing services to taxonomists for standard genome sequencing and annotation.</title>
        <authorList>
            <consortium name="The Broad Institute Genomics Platform"/>
            <consortium name="The Broad Institute Genome Sequencing Center for Infectious Disease"/>
            <person name="Wu L."/>
            <person name="Ma J."/>
        </authorList>
    </citation>
    <scope>NUCLEOTIDE SEQUENCE [LARGE SCALE GENOMIC DNA]</scope>
    <source>
        <strain evidence="6">IBRC-M 10987</strain>
    </source>
</reference>
<dbReference type="InterPro" id="IPR011050">
    <property type="entry name" value="Pectin_lyase_fold/virulence"/>
</dbReference>
<evidence type="ECO:0000256" key="1">
    <source>
        <dbReference type="ARBA" id="ARBA00004613"/>
    </source>
</evidence>
<dbReference type="SUPFAM" id="SSF51126">
    <property type="entry name" value="Pectin lyase-like"/>
    <property type="match status" value="1"/>
</dbReference>
<accession>A0ABV8K9H3</accession>
<gene>
    <name evidence="5" type="ORF">ACFOZ8_23985</name>
</gene>
<dbReference type="Proteomes" id="UP001595715">
    <property type="component" value="Unassembled WGS sequence"/>
</dbReference>
<dbReference type="Gene3D" id="2.160.20.10">
    <property type="entry name" value="Single-stranded right-handed beta-helix, Pectin lyase-like"/>
    <property type="match status" value="1"/>
</dbReference>
<evidence type="ECO:0000256" key="2">
    <source>
        <dbReference type="ARBA" id="ARBA00022525"/>
    </source>
</evidence>
<dbReference type="EMBL" id="JBHSAM010000034">
    <property type="protein sequence ID" value="MFC4102686.1"/>
    <property type="molecule type" value="Genomic_DNA"/>
</dbReference>
<protein>
    <submittedName>
        <fullName evidence="5">Choice-of-anchor Q domain-containing protein</fullName>
    </submittedName>
</protein>
<dbReference type="InterPro" id="IPR012334">
    <property type="entry name" value="Pectin_lyas_fold"/>
</dbReference>
<dbReference type="NCBIfam" id="NF041518">
    <property type="entry name" value="choice_anch_Q"/>
    <property type="match status" value="1"/>
</dbReference>
<organism evidence="5 6">
    <name type="scientific">Paenibacillus xanthanilyticus</name>
    <dbReference type="NCBI Taxonomy" id="1783531"/>
    <lineage>
        <taxon>Bacteria</taxon>
        <taxon>Bacillati</taxon>
        <taxon>Bacillota</taxon>
        <taxon>Bacilli</taxon>
        <taxon>Bacillales</taxon>
        <taxon>Paenibacillaceae</taxon>
        <taxon>Paenibacillus</taxon>
    </lineage>
</organism>
<dbReference type="InterPro" id="IPR052052">
    <property type="entry name" value="Polysaccharide_Lyase_9"/>
</dbReference>
<keyword evidence="2" id="KW-0964">Secreted</keyword>
<evidence type="ECO:0000256" key="4">
    <source>
        <dbReference type="SAM" id="SignalP"/>
    </source>
</evidence>
<dbReference type="InterPro" id="IPR006626">
    <property type="entry name" value="PbH1"/>
</dbReference>
<comment type="subcellular location">
    <subcellularLocation>
        <location evidence="1">Secreted</location>
    </subcellularLocation>
</comment>
<dbReference type="RefSeq" id="WP_377721304.1">
    <property type="nucleotide sequence ID" value="NZ_JBHSAM010000034.1"/>
</dbReference>
<feature type="signal peptide" evidence="4">
    <location>
        <begin position="1"/>
        <end position="35"/>
    </location>
</feature>
<name>A0ABV8K9H3_9BACL</name>
<proteinExistence type="predicted"/>